<reference evidence="1 2" key="1">
    <citation type="submission" date="2014-02" db="EMBL/GenBank/DDBJ databases">
        <title>Draft genome sequence of Lysinibacillus odysseyi NBRC 100172.</title>
        <authorList>
            <person name="Zhang F."/>
            <person name="Wang G."/>
            <person name="Zhang L."/>
        </authorList>
    </citation>
    <scope>NUCLEOTIDE SEQUENCE [LARGE SCALE GENOMIC DNA]</scope>
    <source>
        <strain evidence="1 2">NBRC 100172</strain>
    </source>
</reference>
<comment type="caution">
    <text evidence="1">The sequence shown here is derived from an EMBL/GenBank/DDBJ whole genome shotgun (WGS) entry which is preliminary data.</text>
</comment>
<evidence type="ECO:0008006" key="3">
    <source>
        <dbReference type="Google" id="ProtNLM"/>
    </source>
</evidence>
<dbReference type="EMBL" id="JPVP01000054">
    <property type="protein sequence ID" value="KGR85368.1"/>
    <property type="molecule type" value="Genomic_DNA"/>
</dbReference>
<sequence length="406" mass="47724">MAIKPRIDEEAIKNIEYLIKMERYKEAGEFGEYLLDRHPHLDELGIALCLQLLDIYIVLNDGESFKRLFNHYENILKEHTNPFIRTKMNLLLGHYYLHIGHDYEECLQYYQKSISLAFQYQYHLQLVVAINNMTAAFEKRHVPIQTIYQFLKFNMIVAEKIEDQNSNSYVEGHLMYFRIMTMLRKFDNVKRKIALFLEKDLNNMTRVRVLHALQYCQYTAGEYIQSLETSKKALIILEQDSALKGYVAGYENIYKTMKLAAKAMNLPVYKAYEQQYEHYRRLGEVKKQINKKVSAEIHVNMPHFLKAKDFYAEVESATGTFILIQHADAASILPVVKDQYPLSWTCLTNSIGIFIPQLLTEREVEALLVPVVDAKQYSFCHSGEDDITGRDYYYLLQAQVYYKERT</sequence>
<gene>
    <name evidence="1" type="ORF">CD32_09035</name>
</gene>
<dbReference type="Proteomes" id="UP000030437">
    <property type="component" value="Unassembled WGS sequence"/>
</dbReference>
<evidence type="ECO:0000313" key="2">
    <source>
        <dbReference type="Proteomes" id="UP000030437"/>
    </source>
</evidence>
<keyword evidence="2" id="KW-1185">Reference proteome</keyword>
<name>A0A0A3IR83_9BACI</name>
<protein>
    <recommendedName>
        <fullName evidence="3">Tetratricopeptide repeat protein</fullName>
    </recommendedName>
</protein>
<dbReference type="AlphaFoldDB" id="A0A0A3IR83"/>
<proteinExistence type="predicted"/>
<organism evidence="1 2">
    <name type="scientific">Lysinibacillus odysseyi 34hs-1 = NBRC 100172</name>
    <dbReference type="NCBI Taxonomy" id="1220589"/>
    <lineage>
        <taxon>Bacteria</taxon>
        <taxon>Bacillati</taxon>
        <taxon>Bacillota</taxon>
        <taxon>Bacilli</taxon>
        <taxon>Bacillales</taxon>
        <taxon>Bacillaceae</taxon>
        <taxon>Lysinibacillus</taxon>
    </lineage>
</organism>
<evidence type="ECO:0000313" key="1">
    <source>
        <dbReference type="EMBL" id="KGR85368.1"/>
    </source>
</evidence>
<dbReference type="RefSeq" id="WP_036153694.1">
    <property type="nucleotide sequence ID" value="NZ_AVCX01000007.1"/>
</dbReference>
<accession>A0A0A3IR83</accession>